<evidence type="ECO:0000313" key="1">
    <source>
        <dbReference type="EMBL" id="KAK8200788.1"/>
    </source>
</evidence>
<name>A0ACC3S7D2_9PEZI</name>
<evidence type="ECO:0000313" key="2">
    <source>
        <dbReference type="Proteomes" id="UP001320706"/>
    </source>
</evidence>
<gene>
    <name evidence="1" type="ORF">M8818_006104</name>
</gene>
<sequence length="90" mass="10234">MVRVQGASSLVSSANISSARPSRRPRDARHSNRRLPLLQHMDTPYAFRRLLPPLTIPLPTTRVGNSPSSHPYPPRWRSSRKLFVLGHDQE</sequence>
<proteinExistence type="predicted"/>
<protein>
    <submittedName>
        <fullName evidence="1">Uncharacterized protein</fullName>
    </submittedName>
</protein>
<accession>A0ACC3S7D2</accession>
<dbReference type="EMBL" id="JAMKPW020000038">
    <property type="protein sequence ID" value="KAK8200788.1"/>
    <property type="molecule type" value="Genomic_DNA"/>
</dbReference>
<keyword evidence="2" id="KW-1185">Reference proteome</keyword>
<dbReference type="Proteomes" id="UP001320706">
    <property type="component" value="Unassembled WGS sequence"/>
</dbReference>
<comment type="caution">
    <text evidence="1">The sequence shown here is derived from an EMBL/GenBank/DDBJ whole genome shotgun (WGS) entry which is preliminary data.</text>
</comment>
<reference evidence="1" key="1">
    <citation type="submission" date="2024-02" db="EMBL/GenBank/DDBJ databases">
        <title>Metagenome Assembled Genome of Zalaria obscura JY119.</title>
        <authorList>
            <person name="Vighnesh L."/>
            <person name="Jagadeeshwari U."/>
            <person name="Venkata Ramana C."/>
            <person name="Sasikala C."/>
        </authorList>
    </citation>
    <scope>NUCLEOTIDE SEQUENCE</scope>
    <source>
        <strain evidence="1">JY119</strain>
    </source>
</reference>
<organism evidence="1 2">
    <name type="scientific">Zalaria obscura</name>
    <dbReference type="NCBI Taxonomy" id="2024903"/>
    <lineage>
        <taxon>Eukaryota</taxon>
        <taxon>Fungi</taxon>
        <taxon>Dikarya</taxon>
        <taxon>Ascomycota</taxon>
        <taxon>Pezizomycotina</taxon>
        <taxon>Dothideomycetes</taxon>
        <taxon>Dothideomycetidae</taxon>
        <taxon>Dothideales</taxon>
        <taxon>Zalariaceae</taxon>
        <taxon>Zalaria</taxon>
    </lineage>
</organism>